<sequence>MSVPTIDITTLADRVAAGTVGIRARGRRGTAVVLPDNQLLTTAHNVRGDRVEVLLDSGVRLPARVLGVAEDLDLAVLAVADHAGQDHAGQDHAGQDHAGANSAGTDRAGIDRTPLSWAPADAVPSVGAAVAAAAAPDGVVRVTAGSVSTSRARLRTATGSPLADLLEHTAPLPRGASGGPVVDGEGRLVGMDVNRIEGGLYQAVRADDVLRGIIGQLAQGEVPRPRRLGVQVVPRRRAAWLRAAVGLDPAEGVLLAGVDPEGPAAVAGLDRGDLLTALDGAALHGPDDLLLALRNAGEQLQLIAVRGADAPRTIDVDTRALTN</sequence>
<reference evidence="6 7" key="1">
    <citation type="submission" date="2018-09" db="EMBL/GenBank/DDBJ databases">
        <title>Complete genome sequence of Euzebya sp. DY32-46 isolated from seawater of Pacific Ocean.</title>
        <authorList>
            <person name="Xu L."/>
            <person name="Wu Y.-H."/>
            <person name="Xu X.-W."/>
        </authorList>
    </citation>
    <scope>NUCLEOTIDE SEQUENCE [LARGE SCALE GENOMIC DNA]</scope>
    <source>
        <strain evidence="6 7">DY32-46</strain>
    </source>
</reference>
<dbReference type="InterPro" id="IPR001478">
    <property type="entry name" value="PDZ"/>
</dbReference>
<dbReference type="GO" id="GO:0004252">
    <property type="term" value="F:serine-type endopeptidase activity"/>
    <property type="evidence" value="ECO:0007669"/>
    <property type="project" value="InterPro"/>
</dbReference>
<dbReference type="SMART" id="SM00228">
    <property type="entry name" value="PDZ"/>
    <property type="match status" value="1"/>
</dbReference>
<dbReference type="KEGG" id="euz:DVS28_a3243"/>
<evidence type="ECO:0000256" key="2">
    <source>
        <dbReference type="ARBA" id="ARBA00022670"/>
    </source>
</evidence>
<name>A0A346Y0C1_9ACTN</name>
<keyword evidence="7" id="KW-1185">Reference proteome</keyword>
<dbReference type="RefSeq" id="WP_114592340.1">
    <property type="nucleotide sequence ID" value="NZ_CP031165.1"/>
</dbReference>
<comment type="similarity">
    <text evidence="1">Belongs to the peptidase S1C family.</text>
</comment>
<feature type="domain" description="PDZ" evidence="5">
    <location>
        <begin position="229"/>
        <end position="308"/>
    </location>
</feature>
<dbReference type="PROSITE" id="PS50106">
    <property type="entry name" value="PDZ"/>
    <property type="match status" value="1"/>
</dbReference>
<evidence type="ECO:0000313" key="7">
    <source>
        <dbReference type="Proteomes" id="UP000264006"/>
    </source>
</evidence>
<dbReference type="InterPro" id="IPR001940">
    <property type="entry name" value="Peptidase_S1C"/>
</dbReference>
<evidence type="ECO:0000256" key="3">
    <source>
        <dbReference type="ARBA" id="ARBA00022801"/>
    </source>
</evidence>
<dbReference type="EMBL" id="CP031165">
    <property type="protein sequence ID" value="AXV07918.1"/>
    <property type="molecule type" value="Genomic_DNA"/>
</dbReference>
<dbReference type="PANTHER" id="PTHR43343">
    <property type="entry name" value="PEPTIDASE S12"/>
    <property type="match status" value="1"/>
</dbReference>
<feature type="compositionally biased region" description="Basic and acidic residues" evidence="4">
    <location>
        <begin position="86"/>
        <end position="95"/>
    </location>
</feature>
<gene>
    <name evidence="6" type="ORF">DVS28_a3243</name>
</gene>
<dbReference type="InterPro" id="IPR009003">
    <property type="entry name" value="Peptidase_S1_PA"/>
</dbReference>
<dbReference type="Pfam" id="PF13365">
    <property type="entry name" value="Trypsin_2"/>
    <property type="match status" value="1"/>
</dbReference>
<proteinExistence type="inferred from homology"/>
<accession>A0A346Y0C1</accession>
<evidence type="ECO:0000256" key="4">
    <source>
        <dbReference type="SAM" id="MobiDB-lite"/>
    </source>
</evidence>
<dbReference type="SUPFAM" id="SSF50156">
    <property type="entry name" value="PDZ domain-like"/>
    <property type="match status" value="1"/>
</dbReference>
<evidence type="ECO:0000313" key="6">
    <source>
        <dbReference type="EMBL" id="AXV07918.1"/>
    </source>
</evidence>
<dbReference type="Proteomes" id="UP000264006">
    <property type="component" value="Chromosome"/>
</dbReference>
<evidence type="ECO:0000256" key="1">
    <source>
        <dbReference type="ARBA" id="ARBA00010541"/>
    </source>
</evidence>
<dbReference type="InterPro" id="IPR041489">
    <property type="entry name" value="PDZ_6"/>
</dbReference>
<dbReference type="PANTHER" id="PTHR43343:SF3">
    <property type="entry name" value="PROTEASE DO-LIKE 8, CHLOROPLASTIC"/>
    <property type="match status" value="1"/>
</dbReference>
<keyword evidence="2 6" id="KW-0645">Protease</keyword>
<dbReference type="AlphaFoldDB" id="A0A346Y0C1"/>
<protein>
    <submittedName>
        <fullName evidence="6">Serine protease</fullName>
    </submittedName>
</protein>
<feature type="region of interest" description="Disordered" evidence="4">
    <location>
        <begin position="86"/>
        <end position="113"/>
    </location>
</feature>
<dbReference type="OrthoDB" id="9766361at2"/>
<dbReference type="InterPro" id="IPR036034">
    <property type="entry name" value="PDZ_sf"/>
</dbReference>
<dbReference type="InterPro" id="IPR051201">
    <property type="entry name" value="Chloro_Bact_Ser_Proteases"/>
</dbReference>
<keyword evidence="3" id="KW-0378">Hydrolase</keyword>
<organism evidence="6 7">
    <name type="scientific">Euzebya pacifica</name>
    <dbReference type="NCBI Taxonomy" id="1608957"/>
    <lineage>
        <taxon>Bacteria</taxon>
        <taxon>Bacillati</taxon>
        <taxon>Actinomycetota</taxon>
        <taxon>Nitriliruptoria</taxon>
        <taxon>Euzebyales</taxon>
    </lineage>
</organism>
<evidence type="ECO:0000259" key="5">
    <source>
        <dbReference type="PROSITE" id="PS50106"/>
    </source>
</evidence>
<dbReference type="Gene3D" id="2.30.42.10">
    <property type="match status" value="1"/>
</dbReference>
<dbReference type="Gene3D" id="2.40.10.10">
    <property type="entry name" value="Trypsin-like serine proteases"/>
    <property type="match status" value="2"/>
</dbReference>
<dbReference type="Pfam" id="PF17820">
    <property type="entry name" value="PDZ_6"/>
    <property type="match status" value="1"/>
</dbReference>
<dbReference type="GO" id="GO:0006508">
    <property type="term" value="P:proteolysis"/>
    <property type="evidence" value="ECO:0007669"/>
    <property type="project" value="UniProtKB-KW"/>
</dbReference>
<dbReference type="InterPro" id="IPR043504">
    <property type="entry name" value="Peptidase_S1_PA_chymotrypsin"/>
</dbReference>
<dbReference type="PRINTS" id="PR00834">
    <property type="entry name" value="PROTEASES2C"/>
</dbReference>
<dbReference type="SUPFAM" id="SSF50494">
    <property type="entry name" value="Trypsin-like serine proteases"/>
    <property type="match status" value="1"/>
</dbReference>